<name>A0A369M1F6_9ACTN</name>
<evidence type="ECO:0000313" key="2">
    <source>
        <dbReference type="Proteomes" id="UP000254000"/>
    </source>
</evidence>
<reference evidence="1 2" key="1">
    <citation type="journal article" date="2018" name="Elife">
        <title>Discovery and characterization of a prevalent human gut bacterial enzyme sufficient for the inactivation of a family of plant toxins.</title>
        <authorList>
            <person name="Koppel N."/>
            <person name="Bisanz J.E."/>
            <person name="Pandelia M.E."/>
            <person name="Turnbaugh P.J."/>
            <person name="Balskus E.P."/>
        </authorList>
    </citation>
    <scope>NUCLEOTIDE SEQUENCE [LARGE SCALE GENOMIC DNA]</scope>
    <source>
        <strain evidence="1 2">3C</strain>
    </source>
</reference>
<protein>
    <submittedName>
        <fullName evidence="1">Uncharacterized protein</fullName>
    </submittedName>
</protein>
<dbReference type="EMBL" id="PPTS01000003">
    <property type="protein sequence ID" value="RDB65603.1"/>
    <property type="molecule type" value="Genomic_DNA"/>
</dbReference>
<proteinExistence type="predicted"/>
<evidence type="ECO:0000313" key="1">
    <source>
        <dbReference type="EMBL" id="RDB65603.1"/>
    </source>
</evidence>
<keyword evidence="2" id="KW-1185">Reference proteome</keyword>
<comment type="caution">
    <text evidence="1">The sequence shown here is derived from an EMBL/GenBank/DDBJ whole genome shotgun (WGS) entry which is preliminary data.</text>
</comment>
<dbReference type="Proteomes" id="UP000254000">
    <property type="component" value="Unassembled WGS sequence"/>
</dbReference>
<gene>
    <name evidence="1" type="ORF">C1877_05585</name>
</gene>
<accession>A0A369M1F6</accession>
<organism evidence="1 2">
    <name type="scientific">Gordonibacter pamelaeae</name>
    <dbReference type="NCBI Taxonomy" id="471189"/>
    <lineage>
        <taxon>Bacteria</taxon>
        <taxon>Bacillati</taxon>
        <taxon>Actinomycetota</taxon>
        <taxon>Coriobacteriia</taxon>
        <taxon>Eggerthellales</taxon>
        <taxon>Eggerthellaceae</taxon>
        <taxon>Gordonibacter</taxon>
    </lineage>
</organism>
<dbReference type="AlphaFoldDB" id="A0A369M1F6"/>
<sequence>MGGEGREHLGGADGVADAAAHAGSVVEQDAPGHARHVLEYVAQRLAHALGVLAGEHLGDAHVRIGERHDEEAHARAHAADVEVGLAEVRLRVARLPVEVEVLLAARAALELDAPDVVAHGRLGDVGAGLVAQAGPDAAGGVALLAPVALVLVEPTLDERPVAVEHAALGARGGRPLREVVHREVLVDGVPGNLELPGYLGDRVALHPELAYRICLGHADHSFLASLVDLRWR</sequence>